<dbReference type="VEuPathDB" id="CryptoDB:Cvel_13572"/>
<dbReference type="SUPFAM" id="SSF48576">
    <property type="entry name" value="Terpenoid synthases"/>
    <property type="match status" value="1"/>
</dbReference>
<organism evidence="9">
    <name type="scientific">Chromera velia CCMP2878</name>
    <dbReference type="NCBI Taxonomy" id="1169474"/>
    <lineage>
        <taxon>Eukaryota</taxon>
        <taxon>Sar</taxon>
        <taxon>Alveolata</taxon>
        <taxon>Colpodellida</taxon>
        <taxon>Chromeraceae</taxon>
        <taxon>Chromera</taxon>
    </lineage>
</organism>
<evidence type="ECO:0000313" key="9">
    <source>
        <dbReference type="EMBL" id="CEM55478.1"/>
    </source>
</evidence>
<evidence type="ECO:0000256" key="2">
    <source>
        <dbReference type="ARBA" id="ARBA00006706"/>
    </source>
</evidence>
<dbReference type="AlphaFoldDB" id="A0A0G4IEF1"/>
<dbReference type="PANTHER" id="PTHR12001:SF69">
    <property type="entry name" value="ALL TRANS-POLYPRENYL-DIPHOSPHATE SYNTHASE PDSS1"/>
    <property type="match status" value="1"/>
</dbReference>
<feature type="region of interest" description="Disordered" evidence="8">
    <location>
        <begin position="1"/>
        <end position="27"/>
    </location>
</feature>
<evidence type="ECO:0000256" key="7">
    <source>
        <dbReference type="RuleBase" id="RU004466"/>
    </source>
</evidence>
<dbReference type="GO" id="GO:0006744">
    <property type="term" value="P:ubiquinone biosynthetic process"/>
    <property type="evidence" value="ECO:0007669"/>
    <property type="project" value="TreeGrafter"/>
</dbReference>
<evidence type="ECO:0000256" key="3">
    <source>
        <dbReference type="ARBA" id="ARBA00022679"/>
    </source>
</evidence>
<dbReference type="InterPro" id="IPR000092">
    <property type="entry name" value="Polyprenyl_synt"/>
</dbReference>
<evidence type="ECO:0000256" key="6">
    <source>
        <dbReference type="ARBA" id="ARBA00023229"/>
    </source>
</evidence>
<gene>
    <name evidence="9" type="ORF">Cvel_13572</name>
</gene>
<dbReference type="SFLD" id="SFLDS00005">
    <property type="entry name" value="Isoprenoid_Synthase_Type_I"/>
    <property type="match status" value="1"/>
</dbReference>
<evidence type="ECO:0000256" key="8">
    <source>
        <dbReference type="SAM" id="MobiDB-lite"/>
    </source>
</evidence>
<accession>A0A0G4IEF1</accession>
<evidence type="ECO:0000256" key="5">
    <source>
        <dbReference type="ARBA" id="ARBA00022842"/>
    </source>
</evidence>
<dbReference type="InterPro" id="IPR033749">
    <property type="entry name" value="Polyprenyl_synt_CS"/>
</dbReference>
<dbReference type="PhylomeDB" id="A0A0G4IEF1"/>
<dbReference type="CDD" id="cd00685">
    <property type="entry name" value="Trans_IPPS_HT"/>
    <property type="match status" value="1"/>
</dbReference>
<keyword evidence="3 7" id="KW-0808">Transferase</keyword>
<dbReference type="PROSITE" id="PS00723">
    <property type="entry name" value="POLYPRENYL_SYNTHASE_1"/>
    <property type="match status" value="1"/>
</dbReference>
<evidence type="ECO:0000256" key="4">
    <source>
        <dbReference type="ARBA" id="ARBA00022723"/>
    </source>
</evidence>
<dbReference type="GO" id="GO:0004659">
    <property type="term" value="F:prenyltransferase activity"/>
    <property type="evidence" value="ECO:0007669"/>
    <property type="project" value="InterPro"/>
</dbReference>
<evidence type="ECO:0000256" key="1">
    <source>
        <dbReference type="ARBA" id="ARBA00001946"/>
    </source>
</evidence>
<dbReference type="PANTHER" id="PTHR12001">
    <property type="entry name" value="GERANYLGERANYL PYROPHOSPHATE SYNTHASE"/>
    <property type="match status" value="1"/>
</dbReference>
<dbReference type="GO" id="GO:0046872">
    <property type="term" value="F:metal ion binding"/>
    <property type="evidence" value="ECO:0007669"/>
    <property type="project" value="UniProtKB-KW"/>
</dbReference>
<proteinExistence type="inferred from homology"/>
<dbReference type="GO" id="GO:0008299">
    <property type="term" value="P:isoprenoid biosynthetic process"/>
    <property type="evidence" value="ECO:0007669"/>
    <property type="project" value="UniProtKB-KW"/>
</dbReference>
<dbReference type="InterPro" id="IPR008949">
    <property type="entry name" value="Isoprenoid_synthase_dom_sf"/>
</dbReference>
<dbReference type="EMBL" id="CDMZ01005879">
    <property type="protein sequence ID" value="CEM55478.1"/>
    <property type="molecule type" value="Genomic_DNA"/>
</dbReference>
<dbReference type="Gene3D" id="1.10.600.10">
    <property type="entry name" value="Farnesyl Diphosphate Synthase"/>
    <property type="match status" value="1"/>
</dbReference>
<keyword evidence="6" id="KW-0414">Isoprene biosynthesis</keyword>
<reference evidence="9" key="1">
    <citation type="submission" date="2014-11" db="EMBL/GenBank/DDBJ databases">
        <authorList>
            <person name="Otto D Thomas"/>
            <person name="Naeem Raeece"/>
        </authorList>
    </citation>
    <scope>NUCLEOTIDE SEQUENCE</scope>
</reference>
<keyword evidence="4" id="KW-0479">Metal-binding</keyword>
<comment type="similarity">
    <text evidence="2 7">Belongs to the FPP/GGPP synthase family.</text>
</comment>
<dbReference type="PROSITE" id="PS00444">
    <property type="entry name" value="POLYPRENYL_SYNTHASE_2"/>
    <property type="match status" value="1"/>
</dbReference>
<keyword evidence="5" id="KW-0460">Magnesium</keyword>
<dbReference type="GO" id="GO:1990234">
    <property type="term" value="C:transferase complex"/>
    <property type="evidence" value="ECO:0007669"/>
    <property type="project" value="TreeGrafter"/>
</dbReference>
<name>A0A0G4IEF1_9ALVE</name>
<sequence>MTQPIGDETAESAGSSEEETSSLYDVLKPPSGADPFDMVKGQLSVLGDDIRELVDTDHPVLKLAASHFFSLKSGKKFRPTIVLHMAKICAAAFETAGAGDEAGAGGKTEEEQAAIFERQRKLGQITEMIHTASLIHDDVLDEAETRRGFDAVHKVYSNKVAVLAGDFLLARASVLLARLGNVVVVEEMAKALDALVTGEVMQARARPEDLSTFDWYIRKSYYKTASLIAQSCKSAALLQGFLPGSEQVVAAEKFGYHLGLSFQIVDDLLDFTASADLLGKPALSDVRNGHATAPVLFAMDEHPALKPLIHRKFKNDGDVDLTFKLLKQSKGLQRTKELAEWHAQEAARWLSVFPETESSQALVRVLNRVVTRQK</sequence>
<comment type="cofactor">
    <cofactor evidence="1">
        <name>Mg(2+)</name>
        <dbReference type="ChEBI" id="CHEBI:18420"/>
    </cofactor>
</comment>
<protein>
    <recommendedName>
        <fullName evidence="10">Solanesyl diphosphate synthase</fullName>
    </recommendedName>
</protein>
<evidence type="ECO:0008006" key="10">
    <source>
        <dbReference type="Google" id="ProtNLM"/>
    </source>
</evidence>
<dbReference type="Pfam" id="PF00348">
    <property type="entry name" value="polyprenyl_synt"/>
    <property type="match status" value="1"/>
</dbReference>